<sequence length="57" mass="6181">MLELIRRITRCEQGATAVEYGLIVSLIVIAIVASLGEFGEGSKSMWNQVSNKIINAS</sequence>
<comment type="caution">
    <text evidence="2">The sequence shown here is derived from an EMBL/GenBank/DDBJ whole genome shotgun (WGS) entry which is preliminary data.</text>
</comment>
<dbReference type="RefSeq" id="WP_143774980.1">
    <property type="nucleotide sequence ID" value="NZ_OZ260107.1"/>
</dbReference>
<feature type="transmembrane region" description="Helical" evidence="1">
    <location>
        <begin position="20"/>
        <end position="38"/>
    </location>
</feature>
<reference evidence="2 3" key="1">
    <citation type="submission" date="2019-07" db="EMBL/GenBank/DDBJ databases">
        <authorList>
            <person name="Park M."/>
        </authorList>
    </citation>
    <scope>NUCLEOTIDE SEQUENCE [LARGE SCALE GENOMIC DNA]</scope>
    <source>
        <strain evidence="2 3">KCTC32445</strain>
    </source>
</reference>
<evidence type="ECO:0000256" key="1">
    <source>
        <dbReference type="SAM" id="Phobius"/>
    </source>
</evidence>
<dbReference type="AlphaFoldDB" id="A0A553WHE4"/>
<keyword evidence="1" id="KW-0812">Transmembrane</keyword>
<organism evidence="2 3">
    <name type="scientific">Sphingorhabdus contaminans</name>
    <dbReference type="NCBI Taxonomy" id="1343899"/>
    <lineage>
        <taxon>Bacteria</taxon>
        <taxon>Pseudomonadati</taxon>
        <taxon>Pseudomonadota</taxon>
        <taxon>Alphaproteobacteria</taxon>
        <taxon>Sphingomonadales</taxon>
        <taxon>Sphingomonadaceae</taxon>
        <taxon>Sphingorhabdus</taxon>
    </lineage>
</organism>
<name>A0A553WHE4_9SPHN</name>
<protein>
    <submittedName>
        <fullName evidence="2">Flp family type IVb pilin</fullName>
    </submittedName>
</protein>
<accession>A0A553WHE4</accession>
<dbReference type="Proteomes" id="UP000320160">
    <property type="component" value="Unassembled WGS sequence"/>
</dbReference>
<gene>
    <name evidence="2" type="ORF">FOM92_01300</name>
</gene>
<evidence type="ECO:0000313" key="2">
    <source>
        <dbReference type="EMBL" id="TSB04106.1"/>
    </source>
</evidence>
<dbReference type="InterPro" id="IPR007047">
    <property type="entry name" value="Flp_Fap"/>
</dbReference>
<keyword evidence="1" id="KW-1133">Transmembrane helix</keyword>
<keyword evidence="1" id="KW-0472">Membrane</keyword>
<keyword evidence="3" id="KW-1185">Reference proteome</keyword>
<evidence type="ECO:0000313" key="3">
    <source>
        <dbReference type="Proteomes" id="UP000320160"/>
    </source>
</evidence>
<dbReference type="EMBL" id="VKKU01000001">
    <property type="protein sequence ID" value="TSB04106.1"/>
    <property type="molecule type" value="Genomic_DNA"/>
</dbReference>
<proteinExistence type="predicted"/>
<dbReference type="Pfam" id="PF04964">
    <property type="entry name" value="Flp_Fap"/>
    <property type="match status" value="1"/>
</dbReference>